<dbReference type="SUPFAM" id="SSF46689">
    <property type="entry name" value="Homeodomain-like"/>
    <property type="match status" value="1"/>
</dbReference>
<keyword evidence="1 2" id="KW-0238">DNA-binding</keyword>
<feature type="domain" description="HTH tetR-type" evidence="3">
    <location>
        <begin position="6"/>
        <end position="66"/>
    </location>
</feature>
<dbReference type="InterPro" id="IPR001647">
    <property type="entry name" value="HTH_TetR"/>
</dbReference>
<comment type="caution">
    <text evidence="4">The sequence shown here is derived from an EMBL/GenBank/DDBJ whole genome shotgun (WGS) entry which is preliminary data.</text>
</comment>
<evidence type="ECO:0000256" key="2">
    <source>
        <dbReference type="PROSITE-ProRule" id="PRU00335"/>
    </source>
</evidence>
<name>A1ZC95_MICM2</name>
<dbReference type="PRINTS" id="PR00455">
    <property type="entry name" value="HTHTETR"/>
</dbReference>
<feature type="DNA-binding region" description="H-T-H motif" evidence="2">
    <location>
        <begin position="29"/>
        <end position="48"/>
    </location>
</feature>
<dbReference type="InterPro" id="IPR050624">
    <property type="entry name" value="HTH-type_Tx_Regulator"/>
</dbReference>
<dbReference type="RefSeq" id="WP_002692689.1">
    <property type="nucleotide sequence ID" value="NZ_AAWS01000001.1"/>
</dbReference>
<evidence type="ECO:0000256" key="1">
    <source>
        <dbReference type="ARBA" id="ARBA00023125"/>
    </source>
</evidence>
<evidence type="ECO:0000259" key="3">
    <source>
        <dbReference type="PROSITE" id="PS50977"/>
    </source>
</evidence>
<dbReference type="OrthoDB" id="6430772at2"/>
<reference evidence="4 5" key="1">
    <citation type="submission" date="2007-01" db="EMBL/GenBank/DDBJ databases">
        <authorList>
            <person name="Haygood M."/>
            <person name="Podell S."/>
            <person name="Anderson C."/>
            <person name="Hopkinson B."/>
            <person name="Roe K."/>
            <person name="Barbeau K."/>
            <person name="Gaasterland T."/>
            <person name="Ferriera S."/>
            <person name="Johnson J."/>
            <person name="Kravitz S."/>
            <person name="Beeson K."/>
            <person name="Sutton G."/>
            <person name="Rogers Y.-H."/>
            <person name="Friedman R."/>
            <person name="Frazier M."/>
            <person name="Venter J.C."/>
        </authorList>
    </citation>
    <scope>NUCLEOTIDE SEQUENCE [LARGE SCALE GENOMIC DNA]</scope>
    <source>
        <strain evidence="4 5">ATCC 23134</strain>
    </source>
</reference>
<keyword evidence="5" id="KW-1185">Reference proteome</keyword>
<dbReference type="PROSITE" id="PS50977">
    <property type="entry name" value="HTH_TETR_2"/>
    <property type="match status" value="1"/>
</dbReference>
<sequence>MKPKDEAKDKAIKQATLDLVFEKGMAGVKMSEVAKKASIGTGSLYTYYKDKEALIETLYQDIEKQGTEILFKSISPDLPYPIKVKKVCFNYMTYLIKHQKEVVFKEQYQRSPFCYHTEEALSMDEKAARLIALINEGKNQHYLKQIPDLEMMLALDGIIKSIIHHYQMARQPVTQSIKERIFSICWDSLKA</sequence>
<dbReference type="GO" id="GO:0003677">
    <property type="term" value="F:DNA binding"/>
    <property type="evidence" value="ECO:0007669"/>
    <property type="project" value="UniProtKB-UniRule"/>
</dbReference>
<dbReference type="Pfam" id="PF22604">
    <property type="entry name" value="TetR_HI_0893_C"/>
    <property type="match status" value="1"/>
</dbReference>
<proteinExistence type="predicted"/>
<gene>
    <name evidence="4" type="ORF">M23134_01926</name>
</gene>
<dbReference type="InterPro" id="IPR009057">
    <property type="entry name" value="Homeodomain-like_sf"/>
</dbReference>
<dbReference type="Proteomes" id="UP000004095">
    <property type="component" value="Unassembled WGS sequence"/>
</dbReference>
<dbReference type="Pfam" id="PF00440">
    <property type="entry name" value="TetR_N"/>
    <property type="match status" value="1"/>
</dbReference>
<dbReference type="InterPro" id="IPR054422">
    <property type="entry name" value="TetR-like_HI_0893_C"/>
</dbReference>
<protein>
    <submittedName>
        <fullName evidence="4">Transcriptional regulator, TetR family, putative</fullName>
    </submittedName>
</protein>
<dbReference type="PANTHER" id="PTHR43479">
    <property type="entry name" value="ACREF/ENVCD OPERON REPRESSOR-RELATED"/>
    <property type="match status" value="1"/>
</dbReference>
<dbReference type="eggNOG" id="COG1309">
    <property type="taxonomic scope" value="Bacteria"/>
</dbReference>
<dbReference type="EMBL" id="AAWS01000001">
    <property type="protein sequence ID" value="EAY31897.1"/>
    <property type="molecule type" value="Genomic_DNA"/>
</dbReference>
<evidence type="ECO:0000313" key="5">
    <source>
        <dbReference type="Proteomes" id="UP000004095"/>
    </source>
</evidence>
<accession>A1ZC95</accession>
<evidence type="ECO:0000313" key="4">
    <source>
        <dbReference type="EMBL" id="EAY31897.1"/>
    </source>
</evidence>
<dbReference type="PANTHER" id="PTHR43479:SF11">
    <property type="entry name" value="ACREF_ENVCD OPERON REPRESSOR-RELATED"/>
    <property type="match status" value="1"/>
</dbReference>
<dbReference type="AlphaFoldDB" id="A1ZC95"/>
<dbReference type="Gene3D" id="1.10.357.10">
    <property type="entry name" value="Tetracycline Repressor, domain 2"/>
    <property type="match status" value="1"/>
</dbReference>
<organism evidence="4 5">
    <name type="scientific">Microscilla marina ATCC 23134</name>
    <dbReference type="NCBI Taxonomy" id="313606"/>
    <lineage>
        <taxon>Bacteria</taxon>
        <taxon>Pseudomonadati</taxon>
        <taxon>Bacteroidota</taxon>
        <taxon>Cytophagia</taxon>
        <taxon>Cytophagales</taxon>
        <taxon>Microscillaceae</taxon>
        <taxon>Microscilla</taxon>
    </lineage>
</organism>